<feature type="domain" description="Ig-like" evidence="17">
    <location>
        <begin position="740"/>
        <end position="823"/>
    </location>
</feature>
<sequence>MAADGSAVQNIEHSRIADGNGTLSFPPFSSKEIIPEVHDGVYRCIATNRIGSIRSPDIRVNAVQLQEYQVQLHDNHVMRGNTAVFKCNVPRFVKDYVNVTAWTRESSLLQSEGRFSVLPSGELHIRDVRDRDAGQYRCTVRNRLTNNNKVSPPAVLHVAEPVNTAPELIQSKADFTLRGGETVELPCVASGYPLPTYQWTKDGVPVTPGDSRSLRGGNLLLSNVQLENAGRYDCEAVNDLGAVSTTRNVIVRDSIAVYFYPQKRSVDVGAFATFNCSVSGYPIEQVTWYKNAQPLDGDDRVTVYENGTMVVGGMRRDDRGMYQCVASNSWQTQEATMQLSLGAAKPIMLAHFTNQTLSAKPIMLAHFTNQTLQPGPNLQLSCTVAGNPTPDVTWLRDGLPIPTDPRYTFNDVINEDSDVISYLNISRLVSEDGGLYRCEATSELGAVQHEDRINVIGRPLVRPLPDVIAIDGTDVSIHCHVVGFPITSITWYKGLTTLPSSMRHNVFPNGTLVIADVTSYGDGGEYTCVASNARGDRSASDMDLIVKVPPVIQPIEPLTLRQGQRTQLMCIVTRGDYPIHFRWLKDGETIPHGVGIEFVNGTFSSSLLIADASTVHDGRYTCEASNLAAAVNYTTALTIQVPPRFVVEPHNTAVVLNHTVVIACMANGKPNPDVQWKKAPGPITTTNFRDLPDDPRFEMQENGSLVIREARVEDAGYYLCHISNSVGMESKTATLTVFVPATFEQQQQNVTVELTESITLECIATGHQPLEIMWSKNDVPFNRLTTARYDIETVTDGDSVLSSMTIFSAVRDDTATYICLAQNLHGADEHVIQLWVQEKPEPPTDLHVVNKTSRGVLLSWQPSFDGNSPVTGFTLEYKNASDAWQTGLPQEHVPADLIGYQYSIKHLHPAYTYHVRIFAFNAIGISDPSKEILFDTEEEAPSGIPLNIEIEALSSQSIQITWRQPRADLQNGFLLGYHIQYCDPDSPFQSRIVPVETNYIESRTLTNLKKFTRYTIQLRAYNRVNVGPWSPQQFVTTLEDVPSEAPHDVSARSVGSTSIMVFWNAPDQVSLNGILQGYRVYYRPIRENEDELDYQIYETTELFAELHNLQKFTNYSLSVVAHTRVGEGVRSEEKIVRTEQDVPEAPADIKAHAASPTSIMVSWLPPLYLNGIITHYHLNIQYREGENEVRQEKELDPTTYYYLVEDLQTDYEYDFWVKASTIAGQGESSRIATEIPMSRVPARIMSFSTTLMTPWKRGVTLDCLPVGDPVLTVEWKKNRLPNVLKPDGRIDILENGSLVIQSVQSTDAGNYTCRAINEYGSSDSITVRVQVLAPPNPPQLTIGSTSNNAIKVNWRSTGNGGSSIVAFQLLYQRTHEQTWERFDVNASLRSFRATDLLCGTGYRFYITARNKLGVGKPSDILSVSTQGEIPIPPSTDKIVPFTNASSITLVLASWQSGGCPIESYSIQYQVLGVDDWENIANNLPGNTRDYTVDDLRPLTWYQFRVTAVNTAGPSVYPFRVSTVAFSGSGTAPPIKQSTSRPLAFYEDPRLFGPILGILTLFVILGFISYFIHGCRRRRKKSVKSQHVVVETLSGRESNGNSPSQQNNNRPTVHLPPEREPFLGAYERAETIAVRQTPWIFNADEEEGDYASEPRRHRGLADPYATFDYHDGSIYPSMSTFRSDGSSASLSDCGLMIHDERLYDIPPEEIAHRGYCRRYHTYARLDDVRPVHAGSKSDGPGSQADSSSSPSRGNKRPSNGSLSTTNESSNREELERAYSTGMRIEAAQFELIQCANKKREDYSPASSSSRSHVSRDHPSVTNSDVEHGIRNFTASPPMPTVPEANHYAPRRYVHTLEGARPRDRARMSLTTSPSLVRSSEESSDVDFEMESSERGSIHVYRPSRYRSNRRVPRRGYVTARSVIRAARVPGRKHRHPGSHPHARHHHGTPSSSSPETVRSHPIHYRAPSSPSEGYISLPYESFSAAHSGVTDSDADTRKHYGYYRRRGRPQLIWTPSDNLPPGSISDPERGRHLRHPKRHATSVGGVKVVHPIHPETVRYHIPSEIREEGESPKKDPRSCKPMMITSYHSPPPPPPPSLPPKRRGSPEGNEQDIEEEIEIQVIDECSKASPIGDQFRENISVV</sequence>
<feature type="compositionally biased region" description="Basic and acidic residues" evidence="15">
    <location>
        <begin position="2057"/>
        <end position="2077"/>
    </location>
</feature>
<feature type="domain" description="Ig-like" evidence="17">
    <location>
        <begin position="459"/>
        <end position="540"/>
    </location>
</feature>
<feature type="domain" description="Ig-like" evidence="17">
    <location>
        <begin position="166"/>
        <end position="250"/>
    </location>
</feature>
<evidence type="ECO:0000259" key="18">
    <source>
        <dbReference type="PROSITE" id="PS50853"/>
    </source>
</evidence>
<dbReference type="SMART" id="SM00408">
    <property type="entry name" value="IGc2"/>
    <property type="match status" value="9"/>
</dbReference>
<dbReference type="InterPro" id="IPR013783">
    <property type="entry name" value="Ig-like_fold"/>
</dbReference>
<dbReference type="FunFam" id="2.60.40.10:FF:000017">
    <property type="entry name" value="Down syndrome cell adhesion molecule b"/>
    <property type="match status" value="1"/>
</dbReference>
<evidence type="ECO:0000256" key="10">
    <source>
        <dbReference type="ARBA" id="ARBA00023136"/>
    </source>
</evidence>
<dbReference type="SMART" id="SM00060">
    <property type="entry name" value="FN3"/>
    <property type="match status" value="6"/>
</dbReference>
<keyword evidence="9" id="KW-0770">Synapse</keyword>
<dbReference type="RefSeq" id="XP_030832964.1">
    <property type="nucleotide sequence ID" value="XM_030977104.1"/>
</dbReference>
<evidence type="ECO:0000256" key="15">
    <source>
        <dbReference type="SAM" id="MobiDB-lite"/>
    </source>
</evidence>
<dbReference type="CDD" id="cd00096">
    <property type="entry name" value="Ig"/>
    <property type="match status" value="1"/>
</dbReference>
<feature type="domain" description="Ig-like" evidence="17">
    <location>
        <begin position="253"/>
        <end position="340"/>
    </location>
</feature>
<dbReference type="KEGG" id="spu:588938"/>
<dbReference type="FunFam" id="2.60.40.10:FF:000120">
    <property type="entry name" value="Down syndrome cell adhesion molecule like 1"/>
    <property type="match status" value="1"/>
</dbReference>
<dbReference type="FunFam" id="2.60.40.10:FF:000104">
    <property type="entry name" value="Down syndrome cell adhesion molecule b"/>
    <property type="match status" value="1"/>
</dbReference>
<dbReference type="PANTHER" id="PTHR44170:SF6">
    <property type="entry name" value="CONTACTIN"/>
    <property type="match status" value="1"/>
</dbReference>
<dbReference type="GO" id="GO:0007411">
    <property type="term" value="P:axon guidance"/>
    <property type="evidence" value="ECO:0000318"/>
    <property type="project" value="GO_Central"/>
</dbReference>
<keyword evidence="2" id="KW-1003">Cell membrane</keyword>
<feature type="compositionally biased region" description="Basic and acidic residues" evidence="15">
    <location>
        <begin position="1856"/>
        <end position="1865"/>
    </location>
</feature>
<evidence type="ECO:0000256" key="14">
    <source>
        <dbReference type="ARBA" id="ARBA00034103"/>
    </source>
</evidence>
<dbReference type="Pfam" id="PF25059">
    <property type="entry name" value="FN3_DSCAM-DSCAML_C"/>
    <property type="match status" value="1"/>
</dbReference>
<keyword evidence="8 16" id="KW-1133">Transmembrane helix</keyword>
<name>A0A7M7NC52_STRPU</name>
<dbReference type="InterPro" id="IPR007110">
    <property type="entry name" value="Ig-like_dom"/>
</dbReference>
<dbReference type="CDD" id="cd20956">
    <property type="entry name" value="IgI_4_Dscam"/>
    <property type="match status" value="1"/>
</dbReference>
<organism evidence="19 20">
    <name type="scientific">Strongylocentrotus purpuratus</name>
    <name type="common">Purple sea urchin</name>
    <dbReference type="NCBI Taxonomy" id="7668"/>
    <lineage>
        <taxon>Eukaryota</taxon>
        <taxon>Metazoa</taxon>
        <taxon>Echinodermata</taxon>
        <taxon>Eleutherozoa</taxon>
        <taxon>Echinozoa</taxon>
        <taxon>Echinoidea</taxon>
        <taxon>Euechinoidea</taxon>
        <taxon>Echinacea</taxon>
        <taxon>Camarodonta</taxon>
        <taxon>Echinidea</taxon>
        <taxon>Strongylocentrotidae</taxon>
        <taxon>Strongylocentrotus</taxon>
    </lineage>
</organism>
<keyword evidence="4" id="KW-0732">Signal</keyword>
<reference evidence="20" key="1">
    <citation type="submission" date="2015-02" db="EMBL/GenBank/DDBJ databases">
        <title>Genome sequencing for Strongylocentrotus purpuratus.</title>
        <authorList>
            <person name="Murali S."/>
            <person name="Liu Y."/>
            <person name="Vee V."/>
            <person name="English A."/>
            <person name="Wang M."/>
            <person name="Skinner E."/>
            <person name="Han Y."/>
            <person name="Muzny D.M."/>
            <person name="Worley K.C."/>
            <person name="Gibbs R.A."/>
        </authorList>
    </citation>
    <scope>NUCLEOTIDE SEQUENCE</scope>
</reference>
<dbReference type="SUPFAM" id="SSF49265">
    <property type="entry name" value="Fibronectin type III"/>
    <property type="match status" value="3"/>
</dbReference>
<dbReference type="EnsemblMetazoa" id="XM_030994428">
    <property type="protein sequence ID" value="XP_030850288"/>
    <property type="gene ID" value="LOC588938"/>
</dbReference>
<dbReference type="GO" id="GO:0030424">
    <property type="term" value="C:axon"/>
    <property type="evidence" value="ECO:0000318"/>
    <property type="project" value="GO_Central"/>
</dbReference>
<evidence type="ECO:0000313" key="20">
    <source>
        <dbReference type="Proteomes" id="UP000007110"/>
    </source>
</evidence>
<dbReference type="Pfam" id="PF07679">
    <property type="entry name" value="I-set"/>
    <property type="match status" value="7"/>
</dbReference>
<feature type="domain" description="Ig-like" evidence="17">
    <location>
        <begin position="56"/>
        <end position="151"/>
    </location>
</feature>
<keyword evidence="5" id="KW-0677">Repeat</keyword>
<feature type="compositionally biased region" description="Basic residues" evidence="15">
    <location>
        <begin position="1928"/>
        <end position="1946"/>
    </location>
</feature>
<evidence type="ECO:0000313" key="19">
    <source>
        <dbReference type="EnsemblMetazoa" id="XP_030832964"/>
    </source>
</evidence>
<dbReference type="Pfam" id="PF13927">
    <property type="entry name" value="Ig_3"/>
    <property type="match status" value="2"/>
</dbReference>
<feature type="compositionally biased region" description="Basic and acidic residues" evidence="15">
    <location>
        <begin position="1812"/>
        <end position="1828"/>
    </location>
</feature>
<dbReference type="OrthoDB" id="10001713at2759"/>
<dbReference type="Gene3D" id="2.60.40.10">
    <property type="entry name" value="Immunoglobulins"/>
    <property type="match status" value="16"/>
</dbReference>
<keyword evidence="20" id="KW-1185">Reference proteome</keyword>
<feature type="region of interest" description="Disordered" evidence="15">
    <location>
        <begin position="2012"/>
        <end position="2042"/>
    </location>
</feature>
<evidence type="ECO:0000256" key="4">
    <source>
        <dbReference type="ARBA" id="ARBA00022729"/>
    </source>
</evidence>
<keyword evidence="13" id="KW-0393">Immunoglobulin domain</keyword>
<dbReference type="FunFam" id="2.60.40.10:FF:000641">
    <property type="entry name" value="Intercellular adhesion molecule 1"/>
    <property type="match status" value="1"/>
</dbReference>
<evidence type="ECO:0000256" key="12">
    <source>
        <dbReference type="ARBA" id="ARBA00023180"/>
    </source>
</evidence>
<dbReference type="InterPro" id="IPR003961">
    <property type="entry name" value="FN3_dom"/>
</dbReference>
<evidence type="ECO:0000256" key="8">
    <source>
        <dbReference type="ARBA" id="ARBA00022989"/>
    </source>
</evidence>
<feature type="domain" description="Fibronectin type-III" evidence="18">
    <location>
        <begin position="944"/>
        <end position="1040"/>
    </location>
</feature>
<dbReference type="InterPro" id="IPR013098">
    <property type="entry name" value="Ig_I-set"/>
</dbReference>
<dbReference type="GO" id="GO:0098632">
    <property type="term" value="F:cell-cell adhesion mediator activity"/>
    <property type="evidence" value="ECO:0000318"/>
    <property type="project" value="GO_Central"/>
</dbReference>
<dbReference type="GO" id="GO:0070593">
    <property type="term" value="P:dendrite self-avoidance"/>
    <property type="evidence" value="ECO:0000318"/>
    <property type="project" value="GO_Central"/>
</dbReference>
<feature type="region of interest" description="Disordered" evidence="15">
    <location>
        <begin position="1590"/>
        <end position="1616"/>
    </location>
</feature>
<feature type="region of interest" description="Disordered" evidence="15">
    <location>
        <begin position="1925"/>
        <end position="1969"/>
    </location>
</feature>
<evidence type="ECO:0000256" key="16">
    <source>
        <dbReference type="SAM" id="Phobius"/>
    </source>
</evidence>
<dbReference type="EnsemblMetazoa" id="XM_030977104">
    <property type="protein sequence ID" value="XP_030832964"/>
    <property type="gene ID" value="LOC115918404"/>
</dbReference>
<keyword evidence="11" id="KW-1015">Disulfide bond</keyword>
<dbReference type="InterPro" id="IPR003598">
    <property type="entry name" value="Ig_sub2"/>
</dbReference>
<feature type="region of interest" description="Disordered" evidence="15">
    <location>
        <begin position="2057"/>
        <end position="2114"/>
    </location>
</feature>
<feature type="region of interest" description="Disordered" evidence="15">
    <location>
        <begin position="1729"/>
        <end position="1775"/>
    </location>
</feature>
<dbReference type="GeneID" id="588938"/>
<evidence type="ECO:0000256" key="6">
    <source>
        <dbReference type="ARBA" id="ARBA00022889"/>
    </source>
</evidence>
<evidence type="ECO:0008006" key="21">
    <source>
        <dbReference type="Google" id="ProtNLM"/>
    </source>
</evidence>
<dbReference type="InterPro" id="IPR036116">
    <property type="entry name" value="FN3_sf"/>
</dbReference>
<dbReference type="KEGG" id="spu:115918404"/>
<evidence type="ECO:0000256" key="13">
    <source>
        <dbReference type="ARBA" id="ARBA00023319"/>
    </source>
</evidence>
<feature type="region of interest" description="Disordered" evidence="15">
    <location>
        <begin position="1799"/>
        <end position="1888"/>
    </location>
</feature>
<dbReference type="GO" id="GO:0007156">
    <property type="term" value="P:homophilic cell adhesion via plasma membrane adhesion molecules"/>
    <property type="evidence" value="ECO:0000318"/>
    <property type="project" value="GO_Central"/>
</dbReference>
<dbReference type="CDD" id="cd00063">
    <property type="entry name" value="FN3"/>
    <property type="match status" value="6"/>
</dbReference>
<feature type="domain" description="Fibronectin type-III" evidence="18">
    <location>
        <begin position="842"/>
        <end position="939"/>
    </location>
</feature>
<dbReference type="InterPro" id="IPR036179">
    <property type="entry name" value="Ig-like_dom_sf"/>
</dbReference>
<feature type="compositionally biased region" description="Pro residues" evidence="15">
    <location>
        <begin position="2088"/>
        <end position="2098"/>
    </location>
</feature>
<dbReference type="PANTHER" id="PTHR44170">
    <property type="entry name" value="PROTEIN SIDEKICK"/>
    <property type="match status" value="1"/>
</dbReference>
<feature type="domain" description="Ig-like" evidence="17">
    <location>
        <begin position="1241"/>
        <end position="1326"/>
    </location>
</feature>
<feature type="compositionally biased region" description="Polar residues" evidence="15">
    <location>
        <begin position="1755"/>
        <end position="1767"/>
    </location>
</feature>
<dbReference type="PROSITE" id="PS50853">
    <property type="entry name" value="FN3"/>
    <property type="match status" value="6"/>
</dbReference>
<dbReference type="GeneID" id="115918404"/>
<dbReference type="InterPro" id="IPR056754">
    <property type="entry name" value="DSCAM/DSCAML_C"/>
</dbReference>
<dbReference type="OMA" id="GHTMELP"/>
<dbReference type="RefSeq" id="XP_030850288.1">
    <property type="nucleotide sequence ID" value="XM_030994428.1"/>
</dbReference>
<keyword evidence="6" id="KW-0130">Cell adhesion</keyword>
<protein>
    <recommendedName>
        <fullName evidence="21">Down syndrome cell adhesion molecule-like protein Dscam2</fullName>
    </recommendedName>
</protein>
<dbReference type="FunFam" id="2.60.40.10:FF:003686">
    <property type="match status" value="1"/>
</dbReference>
<feature type="domain" description="Ig-like" evidence="17">
    <location>
        <begin position="361"/>
        <end position="454"/>
    </location>
</feature>
<keyword evidence="3 16" id="KW-0812">Transmembrane</keyword>
<dbReference type="Pfam" id="PF00041">
    <property type="entry name" value="fn3"/>
    <property type="match status" value="5"/>
</dbReference>
<dbReference type="InParanoid" id="A0A7M7NC52"/>
<feature type="transmembrane region" description="Helical" evidence="16">
    <location>
        <begin position="1550"/>
        <end position="1571"/>
    </location>
</feature>
<dbReference type="SUPFAM" id="SSF48726">
    <property type="entry name" value="Immunoglobulin"/>
    <property type="match status" value="9"/>
</dbReference>
<evidence type="ECO:0000256" key="5">
    <source>
        <dbReference type="ARBA" id="ARBA00022737"/>
    </source>
</evidence>
<dbReference type="Proteomes" id="UP000007110">
    <property type="component" value="Unassembled WGS sequence"/>
</dbReference>
<dbReference type="GO" id="GO:0045202">
    <property type="term" value="C:synapse"/>
    <property type="evidence" value="ECO:0007669"/>
    <property type="project" value="UniProtKB-SubCell"/>
</dbReference>
<keyword evidence="12" id="KW-0325">Glycoprotein</keyword>
<feature type="compositionally biased region" description="Low complexity" evidence="15">
    <location>
        <begin position="1597"/>
        <end position="1608"/>
    </location>
</feature>
<feature type="domain" description="Fibronectin type-III" evidence="18">
    <location>
        <begin position="1432"/>
        <end position="1533"/>
    </location>
</feature>
<feature type="compositionally biased region" description="Low complexity" evidence="15">
    <location>
        <begin position="1736"/>
        <end position="1750"/>
    </location>
</feature>
<proteinExistence type="predicted"/>
<keyword evidence="10 16" id="KW-0472">Membrane</keyword>
<evidence type="ECO:0000256" key="2">
    <source>
        <dbReference type="ARBA" id="ARBA00022475"/>
    </source>
</evidence>
<dbReference type="FunCoup" id="A0A7M7NC52">
    <property type="interactions" value="147"/>
</dbReference>
<evidence type="ECO:0000256" key="11">
    <source>
        <dbReference type="ARBA" id="ARBA00023157"/>
    </source>
</evidence>
<feature type="domain" description="Fibronectin type-III" evidence="18">
    <location>
        <begin position="1145"/>
        <end position="1241"/>
    </location>
</feature>
<feature type="compositionally biased region" description="Basic residues" evidence="15">
    <location>
        <begin position="2030"/>
        <end position="2039"/>
    </location>
</feature>
<evidence type="ECO:0000256" key="3">
    <source>
        <dbReference type="ARBA" id="ARBA00022692"/>
    </source>
</evidence>
<feature type="domain" description="Ig-like" evidence="17">
    <location>
        <begin position="643"/>
        <end position="736"/>
    </location>
</feature>
<dbReference type="FunFam" id="2.60.40.10:FF:000093">
    <property type="entry name" value="Down syndrome cell adhesion molecule, isoform B"/>
    <property type="match status" value="1"/>
</dbReference>
<evidence type="ECO:0000256" key="1">
    <source>
        <dbReference type="ARBA" id="ARBA00004251"/>
    </source>
</evidence>
<accession>A0A7M7NC52</accession>
<dbReference type="PROSITE" id="PS50835">
    <property type="entry name" value="IG_LIKE"/>
    <property type="match status" value="9"/>
</dbReference>
<comment type="subcellular location">
    <subcellularLocation>
        <location evidence="1">Cell membrane</location>
        <topology evidence="1">Single-pass type I membrane protein</topology>
    </subcellularLocation>
    <subcellularLocation>
        <location evidence="14">Synapse</location>
    </subcellularLocation>
</comment>
<dbReference type="FunFam" id="2.60.40.10:FF:000333">
    <property type="entry name" value="Down syndrome cell adhesion molecule"/>
    <property type="match status" value="1"/>
</dbReference>
<feature type="domain" description="Ig-like" evidence="17">
    <location>
        <begin position="549"/>
        <end position="638"/>
    </location>
</feature>
<dbReference type="InterPro" id="IPR003599">
    <property type="entry name" value="Ig_sub"/>
</dbReference>
<dbReference type="SMART" id="SM00409">
    <property type="entry name" value="IG"/>
    <property type="match status" value="9"/>
</dbReference>
<keyword evidence="7" id="KW-0524">Neurogenesis</keyword>
<feature type="domain" description="Fibronectin type-III" evidence="18">
    <location>
        <begin position="1334"/>
        <end position="1428"/>
    </location>
</feature>
<evidence type="ECO:0000256" key="7">
    <source>
        <dbReference type="ARBA" id="ARBA00022902"/>
    </source>
</evidence>
<feature type="domain" description="Fibronectin type-III" evidence="18">
    <location>
        <begin position="1045"/>
        <end position="1141"/>
    </location>
</feature>
<reference evidence="19" key="2">
    <citation type="submission" date="2021-01" db="UniProtKB">
        <authorList>
            <consortium name="EnsemblMetazoa"/>
        </authorList>
    </citation>
    <scope>IDENTIFICATION</scope>
</reference>
<evidence type="ECO:0000259" key="17">
    <source>
        <dbReference type="PROSITE" id="PS50835"/>
    </source>
</evidence>
<evidence type="ECO:0000256" key="9">
    <source>
        <dbReference type="ARBA" id="ARBA00023018"/>
    </source>
</evidence>
<dbReference type="GO" id="GO:0005886">
    <property type="term" value="C:plasma membrane"/>
    <property type="evidence" value="ECO:0000318"/>
    <property type="project" value="GO_Central"/>
</dbReference>